<dbReference type="Gene3D" id="1.10.10.10">
    <property type="entry name" value="Winged helix-like DNA-binding domain superfamily/Winged helix DNA-binding domain"/>
    <property type="match status" value="1"/>
</dbReference>
<dbReference type="InterPro" id="IPR011990">
    <property type="entry name" value="TPR-like_helical_dom_sf"/>
</dbReference>
<accession>A0A318GW99</accession>
<dbReference type="SUPFAM" id="SSF52540">
    <property type="entry name" value="P-loop containing nucleoside triphosphate hydrolases"/>
    <property type="match status" value="1"/>
</dbReference>
<evidence type="ECO:0000259" key="1">
    <source>
        <dbReference type="SMART" id="SM01043"/>
    </source>
</evidence>
<dbReference type="Pfam" id="PF03704">
    <property type="entry name" value="BTAD"/>
    <property type="match status" value="1"/>
</dbReference>
<dbReference type="RefSeq" id="WP_170130796.1">
    <property type="nucleotide sequence ID" value="NZ_QJJS01000022.1"/>
</dbReference>
<organism evidence="2 3">
    <name type="scientific">Sphaerotilus hippei</name>
    <dbReference type="NCBI Taxonomy" id="744406"/>
    <lineage>
        <taxon>Bacteria</taxon>
        <taxon>Pseudomonadati</taxon>
        <taxon>Pseudomonadota</taxon>
        <taxon>Betaproteobacteria</taxon>
        <taxon>Burkholderiales</taxon>
        <taxon>Sphaerotilaceae</taxon>
        <taxon>Sphaerotilus</taxon>
    </lineage>
</organism>
<dbReference type="Proteomes" id="UP000247811">
    <property type="component" value="Unassembled WGS sequence"/>
</dbReference>
<dbReference type="PANTHER" id="PTHR35807">
    <property type="entry name" value="TRANSCRIPTIONAL REGULATOR REDD-RELATED"/>
    <property type="match status" value="1"/>
</dbReference>
<evidence type="ECO:0000313" key="3">
    <source>
        <dbReference type="Proteomes" id="UP000247811"/>
    </source>
</evidence>
<reference evidence="2 3" key="1">
    <citation type="submission" date="2018-05" db="EMBL/GenBank/DDBJ databases">
        <title>Genomic Encyclopedia of Type Strains, Phase IV (KMG-IV): sequencing the most valuable type-strain genomes for metagenomic binning, comparative biology and taxonomic classification.</title>
        <authorList>
            <person name="Goeker M."/>
        </authorList>
    </citation>
    <scope>NUCLEOTIDE SEQUENCE [LARGE SCALE GENOMIC DNA]</scope>
    <source>
        <strain evidence="2 3">DSM 566</strain>
    </source>
</reference>
<dbReference type="InterPro" id="IPR051677">
    <property type="entry name" value="AfsR-DnrI-RedD_regulator"/>
</dbReference>
<comment type="caution">
    <text evidence="2">The sequence shown here is derived from an EMBL/GenBank/DDBJ whole genome shotgun (WGS) entry which is preliminary data.</text>
</comment>
<dbReference type="SUPFAM" id="SSF48452">
    <property type="entry name" value="TPR-like"/>
    <property type="match status" value="1"/>
</dbReference>
<dbReference type="InterPro" id="IPR027417">
    <property type="entry name" value="P-loop_NTPase"/>
</dbReference>
<dbReference type="InterPro" id="IPR005158">
    <property type="entry name" value="BTAD"/>
</dbReference>
<dbReference type="SMART" id="SM01043">
    <property type="entry name" value="BTAD"/>
    <property type="match status" value="1"/>
</dbReference>
<protein>
    <submittedName>
        <fullName evidence="2">SARP family transcriptional regulator</fullName>
    </submittedName>
</protein>
<dbReference type="InterPro" id="IPR036388">
    <property type="entry name" value="WH-like_DNA-bd_sf"/>
</dbReference>
<name>A0A318GW99_9BURK</name>
<feature type="domain" description="Bacterial transcriptional activator" evidence="1">
    <location>
        <begin position="100"/>
        <end position="232"/>
    </location>
</feature>
<gene>
    <name evidence="2" type="ORF">C7444_12231</name>
</gene>
<dbReference type="AlphaFoldDB" id="A0A318GW99"/>
<sequence>MEKLSGGRASIHVHLLGPPRWLGLDGGERRLSAKDAALVAVLALDGPQHRDHLAALLWPNVSLSTARSSLRQRAFRLKRAAGGEFVVADEFIRLAPEVLVDVHVTLSSDSGLLTSLTSDLLSGLESTAPDLRSEWLLTRRERFATERRDAVTHRANRCEREGNVAQAITWMKLLIDADPLSECAWRRLMQLHSARGDRTAALATYDRLERLIRDELGTHPDEETMELMRSIDAMGRTDAVNGLLSRSSSIPERLKHPPRLVGRQDVLADVRNAWACDRLAWIEGPIGSGRTRLLEALSTTTGVLRWQLLMRDGSRPSATVARFVKQLLHWPASTADGSSPDSVETAIRRDAPAVLMEALTAAMAAGLTTVLIDDLQHADPDSLDGLARALPPMLQRGLRLAVTVPSTTEDTRLAVIRNSLASRHDVVHVNLPMLNAAQMAELLDAIDGNGESSRLLAADLMAHTGGNPWFALETLKAMHLQRWSEAGFSGLSPRLVAVVPAVVLDACRLALEALTPLQMAIARLVSTLEEGFNLERAAELLGCAPMDLIDAWVVLERRGICRGDRCSSYLMQQAIRSLMPEMLANQLEGMTRQVRTRSMNGRPGS</sequence>
<keyword evidence="3" id="KW-1185">Reference proteome</keyword>
<evidence type="ECO:0000313" key="2">
    <source>
        <dbReference type="EMBL" id="PXW92856.1"/>
    </source>
</evidence>
<dbReference type="Gene3D" id="1.25.40.10">
    <property type="entry name" value="Tetratricopeptide repeat domain"/>
    <property type="match status" value="1"/>
</dbReference>
<dbReference type="EMBL" id="QJJS01000022">
    <property type="protein sequence ID" value="PXW92856.1"/>
    <property type="molecule type" value="Genomic_DNA"/>
</dbReference>
<proteinExistence type="predicted"/>